<dbReference type="RefSeq" id="WP_091252012.1">
    <property type="nucleotide sequence ID" value="NZ_FMCU01000019.1"/>
</dbReference>
<feature type="region of interest" description="Disordered" evidence="1">
    <location>
        <begin position="37"/>
        <end position="57"/>
    </location>
</feature>
<evidence type="ECO:0000256" key="1">
    <source>
        <dbReference type="SAM" id="MobiDB-lite"/>
    </source>
</evidence>
<accession>A0A1C5AKU4</accession>
<dbReference type="OrthoDB" id="3391911at2"/>
<dbReference type="EMBL" id="FMCU01000019">
    <property type="protein sequence ID" value="SCF45852.1"/>
    <property type="molecule type" value="Genomic_DNA"/>
</dbReference>
<dbReference type="AlphaFoldDB" id="A0A1C5AKU4"/>
<gene>
    <name evidence="2" type="ORF">GA0070216_1192</name>
</gene>
<name>A0A1C5AKU4_9ACTN</name>
<sequence length="288" mass="30842">MNTDRRQTALLVVVLVLPALLAFGVVRLLGASDGAQHRAERSAPSGPADPARPVDSGPAVDLAARLTAPEGGTELTFQIARDRAEAGPPPQVTDCRRFAEWAQRSGGVPVVPEPAHLLSVHARRDLDVTGVSVVAVPIAQVTPTEEDGPWVELACRDDAPASTATASDEGQSGTDAADGAPDRPHVLTTGQTIELPVTLQPPSDTGEVLPHGVSDYRLQVRIEIDGVEEQHLLPEGSASFRCCGRTTFMGFQAARYEWRLSPSRSLRRCAELRYVEEPPLARCETGRR</sequence>
<organism evidence="2 3">
    <name type="scientific">Micromonospora matsumotoense</name>
    <dbReference type="NCBI Taxonomy" id="121616"/>
    <lineage>
        <taxon>Bacteria</taxon>
        <taxon>Bacillati</taxon>
        <taxon>Actinomycetota</taxon>
        <taxon>Actinomycetes</taxon>
        <taxon>Micromonosporales</taxon>
        <taxon>Micromonosporaceae</taxon>
        <taxon>Micromonospora</taxon>
    </lineage>
</organism>
<feature type="region of interest" description="Disordered" evidence="1">
    <location>
        <begin position="160"/>
        <end position="186"/>
    </location>
</feature>
<keyword evidence="3" id="KW-1185">Reference proteome</keyword>
<dbReference type="Proteomes" id="UP000198797">
    <property type="component" value="Unassembled WGS sequence"/>
</dbReference>
<protein>
    <submittedName>
        <fullName evidence="2">Uncharacterized protein</fullName>
    </submittedName>
</protein>
<evidence type="ECO:0000313" key="2">
    <source>
        <dbReference type="EMBL" id="SCF45852.1"/>
    </source>
</evidence>
<reference evidence="3" key="1">
    <citation type="submission" date="2016-06" db="EMBL/GenBank/DDBJ databases">
        <authorList>
            <person name="Varghese N."/>
            <person name="Submissions Spin"/>
        </authorList>
    </citation>
    <scope>NUCLEOTIDE SEQUENCE [LARGE SCALE GENOMIC DNA]</scope>
    <source>
        <strain evidence="3">DSM 44100</strain>
    </source>
</reference>
<proteinExistence type="predicted"/>
<evidence type="ECO:0000313" key="3">
    <source>
        <dbReference type="Proteomes" id="UP000198797"/>
    </source>
</evidence>